<proteinExistence type="predicted"/>
<dbReference type="Proteomes" id="UP000287519">
    <property type="component" value="Unassembled WGS sequence"/>
</dbReference>
<organism evidence="1 2">
    <name type="scientific">Rhodococcus wratislaviensis</name>
    <name type="common">Tsukamurella wratislaviensis</name>
    <dbReference type="NCBI Taxonomy" id="44752"/>
    <lineage>
        <taxon>Bacteria</taxon>
        <taxon>Bacillati</taxon>
        <taxon>Actinomycetota</taxon>
        <taxon>Actinomycetes</taxon>
        <taxon>Mycobacteriales</taxon>
        <taxon>Nocardiaceae</taxon>
        <taxon>Rhodococcus</taxon>
    </lineage>
</organism>
<keyword evidence="2" id="KW-1185">Reference proteome</keyword>
<dbReference type="EMBL" id="BHYM01000093">
    <property type="protein sequence ID" value="GCE44352.1"/>
    <property type="molecule type" value="Genomic_DNA"/>
</dbReference>
<protein>
    <submittedName>
        <fullName evidence="1">IS3 family transposase</fullName>
    </submittedName>
</protein>
<sequence length="101" mass="11166">MVGECARRVLEQGGRLAHRAARVDTDLVLSALDYALFSRDVRGGELIFHSRRRRRGPAGRRVAPRLPPFVSRCAVRPIGATCPSCPQIGYEMICSDRSTSL</sequence>
<comment type="caution">
    <text evidence="1">The sequence shown here is derived from an EMBL/GenBank/DDBJ whole genome shotgun (WGS) entry which is preliminary data.</text>
</comment>
<reference evidence="1 2" key="1">
    <citation type="submission" date="2018-11" db="EMBL/GenBank/DDBJ databases">
        <title>Microbial catabolism of amino acid.</title>
        <authorList>
            <person name="Hibi M."/>
            <person name="Ogawa J."/>
        </authorList>
    </citation>
    <scope>NUCLEOTIDE SEQUENCE [LARGE SCALE GENOMIC DNA]</scope>
    <source>
        <strain evidence="1 2">C31-06</strain>
    </source>
</reference>
<name>A0A402CL40_RHOWR</name>
<evidence type="ECO:0000313" key="2">
    <source>
        <dbReference type="Proteomes" id="UP000287519"/>
    </source>
</evidence>
<gene>
    <name evidence="1" type="ORF">Rhow_008773</name>
</gene>
<evidence type="ECO:0000313" key="1">
    <source>
        <dbReference type="EMBL" id="GCE44352.1"/>
    </source>
</evidence>
<accession>A0A402CL40</accession>
<dbReference type="AlphaFoldDB" id="A0A402CL40"/>